<dbReference type="GeneID" id="75180436"/>
<name>A0A6C1C9S0_9ACTN</name>
<evidence type="ECO:0000313" key="1">
    <source>
        <dbReference type="EMBL" id="TGG85466.1"/>
    </source>
</evidence>
<organism evidence="1 2">
    <name type="scientific">Streptomyces albus</name>
    <dbReference type="NCBI Taxonomy" id="1888"/>
    <lineage>
        <taxon>Bacteria</taxon>
        <taxon>Bacillati</taxon>
        <taxon>Actinomycetota</taxon>
        <taxon>Actinomycetes</taxon>
        <taxon>Kitasatosporales</taxon>
        <taxon>Streptomycetaceae</taxon>
        <taxon>Streptomyces</taxon>
    </lineage>
</organism>
<sequence length="303" mass="34201">MSAVIRGGSGVRRTFEEQEAPWKAQLREVCRRLPEDALPHTSVTYLEKLKGSALVFEVHRLGSMLGCEQQVIARMLPLLLHLEGLVYRADLAYEAEQRGGGPAGTEWLRGMRTVLAAHDLDTPRVEAQLSALREYFEEETRVVTGAVELDEAGLRELTHKRSSDLRLLTCVTCLHTGHAAELDKVLWLLDPLVALREIASDLRSYRADCEEGTFNTLREYVRLHGKDEAFDRLGAEWGRLTGELARRWRTAPRAWMPGLWAVAFGPLPGSRGLLLRIPPQRTVAGWIERRLPRPEDYFTDSVA</sequence>
<dbReference type="Proteomes" id="UP000298111">
    <property type="component" value="Unassembled WGS sequence"/>
</dbReference>
<protein>
    <submittedName>
        <fullName evidence="1">Uncharacterized protein</fullName>
    </submittedName>
</protein>
<gene>
    <name evidence="1" type="ORF">D8771_09790</name>
</gene>
<comment type="caution">
    <text evidence="1">The sequence shown here is derived from an EMBL/GenBank/DDBJ whole genome shotgun (WGS) entry which is preliminary data.</text>
</comment>
<dbReference type="AlphaFoldDB" id="A0A6C1C9S0"/>
<dbReference type="RefSeq" id="WP_030405927.1">
    <property type="nucleotide sequence ID" value="NZ_CP048875.1"/>
</dbReference>
<dbReference type="EMBL" id="RCIY01000044">
    <property type="protein sequence ID" value="TGG85466.1"/>
    <property type="molecule type" value="Genomic_DNA"/>
</dbReference>
<reference evidence="1 2" key="1">
    <citation type="submission" date="2018-10" db="EMBL/GenBank/DDBJ databases">
        <title>Isolation of pseudouridimycin from Streptomyces albus DSM 40763.</title>
        <authorList>
            <person name="Rosenqvist P."/>
            <person name="Metsae-Ketelae M."/>
            <person name="Virta P."/>
        </authorList>
    </citation>
    <scope>NUCLEOTIDE SEQUENCE [LARGE SCALE GENOMIC DNA]</scope>
    <source>
        <strain evidence="1 2">DSM 40763</strain>
    </source>
</reference>
<accession>A0A6C1C9S0</accession>
<proteinExistence type="predicted"/>
<evidence type="ECO:0000313" key="2">
    <source>
        <dbReference type="Proteomes" id="UP000298111"/>
    </source>
</evidence>